<evidence type="ECO:0000313" key="1">
    <source>
        <dbReference type="EMBL" id="SFW25300.1"/>
    </source>
</evidence>
<organism evidence="1 2">
    <name type="scientific">Sinomicrobium oceani</name>
    <dbReference type="NCBI Taxonomy" id="1150368"/>
    <lineage>
        <taxon>Bacteria</taxon>
        <taxon>Pseudomonadati</taxon>
        <taxon>Bacteroidota</taxon>
        <taxon>Flavobacteriia</taxon>
        <taxon>Flavobacteriales</taxon>
        <taxon>Flavobacteriaceae</taxon>
        <taxon>Sinomicrobium</taxon>
    </lineage>
</organism>
<gene>
    <name evidence="1" type="ORF">SAMN02927921_00722</name>
</gene>
<reference evidence="1 2" key="1">
    <citation type="submission" date="2016-11" db="EMBL/GenBank/DDBJ databases">
        <authorList>
            <person name="Jaros S."/>
            <person name="Januszkiewicz K."/>
            <person name="Wedrychowicz H."/>
        </authorList>
    </citation>
    <scope>NUCLEOTIDE SEQUENCE [LARGE SCALE GENOMIC DNA]</scope>
    <source>
        <strain evidence="1 2">CGMCC 1.12145</strain>
    </source>
</reference>
<evidence type="ECO:0000313" key="2">
    <source>
        <dbReference type="Proteomes" id="UP000182248"/>
    </source>
</evidence>
<name>A0A1K1MQ46_9FLAO</name>
<evidence type="ECO:0008006" key="3">
    <source>
        <dbReference type="Google" id="ProtNLM"/>
    </source>
</evidence>
<dbReference type="RefSeq" id="WP_072316000.1">
    <property type="nucleotide sequence ID" value="NZ_FPJE01000003.1"/>
</dbReference>
<proteinExistence type="predicted"/>
<sequence>MTDTIKAEIAPLRDQLLRHSLYNNINQPDDLRLFLEYHVFAVWDFMSLLKALQQKLTCTKTPWIPTGSPELRYLINEIVLAEETDINKEGKHQSHYEMYLEAMEECHADTSKIENFIADLLSLKNILVDIKLSALPQAVKDFLNFTFFLIEEGKPHKIAAAFTFGREDLIPDMFTAILREMQRNFPEFQIDKLVYYFERHIELDQDEHGPMALQMVEELCGDHEQKWKEAGEAATVALQMRMALWDTIEEEIIKARESSIA</sequence>
<dbReference type="Pfam" id="PF11251">
    <property type="entry name" value="DUF3050"/>
    <property type="match status" value="1"/>
</dbReference>
<accession>A0A1K1MQ46</accession>
<dbReference type="AlphaFoldDB" id="A0A1K1MQ46"/>
<keyword evidence="2" id="KW-1185">Reference proteome</keyword>
<dbReference type="InterPro" id="IPR024423">
    <property type="entry name" value="DUF3050"/>
</dbReference>
<dbReference type="EMBL" id="FPJE01000003">
    <property type="protein sequence ID" value="SFW25300.1"/>
    <property type="molecule type" value="Genomic_DNA"/>
</dbReference>
<protein>
    <recommendedName>
        <fullName evidence="3">DUF3050 domain-containing protein</fullName>
    </recommendedName>
</protein>
<dbReference type="SUPFAM" id="SSF48613">
    <property type="entry name" value="Heme oxygenase-like"/>
    <property type="match status" value="1"/>
</dbReference>
<dbReference type="InterPro" id="IPR016084">
    <property type="entry name" value="Haem_Oase-like_multi-hlx"/>
</dbReference>
<dbReference type="Gene3D" id="1.20.910.10">
    <property type="entry name" value="Heme oxygenase-like"/>
    <property type="match status" value="1"/>
</dbReference>
<dbReference type="Proteomes" id="UP000182248">
    <property type="component" value="Unassembled WGS sequence"/>
</dbReference>